<reference evidence="16" key="1">
    <citation type="journal article" date="2013" name="Genome Announc.">
        <title>Genome sequence of the food spoilage yeast Zygosaccharomyces bailii CLIB 213(T).</title>
        <authorList>
            <person name="Galeote V."/>
            <person name="Bigey F."/>
            <person name="Devillers H."/>
            <person name="Neuveglise C."/>
            <person name="Dequin S."/>
        </authorList>
    </citation>
    <scope>NUCLEOTIDE SEQUENCE [LARGE SCALE GENOMIC DNA]</scope>
    <source>
        <strain evidence="16">CLIB 213 / ATCC 58445 / CBS 680 / CCRC 21525 / NBRC 1098 / NCYC 1416 / NRRL Y-2227</strain>
    </source>
</reference>
<evidence type="ECO:0000256" key="5">
    <source>
        <dbReference type="ARBA" id="ARBA00022840"/>
    </source>
</evidence>
<dbReference type="SUPFAM" id="SSF54495">
    <property type="entry name" value="UBC-like"/>
    <property type="match status" value="1"/>
</dbReference>
<evidence type="ECO:0000256" key="10">
    <source>
        <dbReference type="ARBA" id="ARBA00044279"/>
    </source>
</evidence>
<dbReference type="InterPro" id="IPR016135">
    <property type="entry name" value="UBQ-conjugating_enzyme/RWD"/>
</dbReference>
<dbReference type="PROSITE" id="PS00183">
    <property type="entry name" value="UBC_1"/>
    <property type="match status" value="1"/>
</dbReference>
<dbReference type="InterPro" id="IPR023313">
    <property type="entry name" value="UBQ-conjugating_AS"/>
</dbReference>
<dbReference type="CDD" id="cd23794">
    <property type="entry name" value="UBCc_UBE2F_UBE2M"/>
    <property type="match status" value="1"/>
</dbReference>
<dbReference type="InterPro" id="IPR000608">
    <property type="entry name" value="UBC"/>
</dbReference>
<feature type="domain" description="UBC core" evidence="14">
    <location>
        <begin position="26"/>
        <end position="175"/>
    </location>
</feature>
<evidence type="ECO:0000256" key="12">
    <source>
        <dbReference type="PROSITE-ProRule" id="PRU10133"/>
    </source>
</evidence>
<dbReference type="Proteomes" id="UP000019375">
    <property type="component" value="Unassembled WGS sequence"/>
</dbReference>
<dbReference type="PROSITE" id="PS50127">
    <property type="entry name" value="UBC_2"/>
    <property type="match status" value="1"/>
</dbReference>
<feature type="active site" description="Glycyl thioester intermediate" evidence="12">
    <location>
        <position position="113"/>
    </location>
</feature>
<evidence type="ECO:0000256" key="13">
    <source>
        <dbReference type="RuleBase" id="RU362109"/>
    </source>
</evidence>
<dbReference type="GO" id="GO:0005524">
    <property type="term" value="F:ATP binding"/>
    <property type="evidence" value="ECO:0007669"/>
    <property type="project" value="UniProtKB-UniRule"/>
</dbReference>
<sequence length="185" mass="20839">MFKLRQLQKEKQARAQSGSLSQQISAARLRLQKDLQSLECPPTVLLNVIRGPKDVTKGPPLLRLVVSPDEGFYKGGHFQFELQFNDNYPMEPPRVLCLNKIFHPNIDLDGRICLNVLRQDWSPALDVQSIVIGILFLFLEVTGVDPLHKQAAEVLLQGRDRFAALVSRSMAGGTINNEKYDCVTR</sequence>
<comment type="catalytic activity">
    <reaction evidence="6">
        <text>[E1 NEDD8-activating enzyme]-S-[NEDD8 protein]-yl-L-cysteine + [E2 NEDD8-conjugating enzyme]-L-cysteine = [E1 NEDD8-activating enzyme]-L-cysteine + [E2 NEDD8-conjugating enzyme]-S-[NEDD8-protein]-yl-L-cysteine.</text>
        <dbReference type="EC" id="2.3.2.34"/>
    </reaction>
</comment>
<evidence type="ECO:0000256" key="9">
    <source>
        <dbReference type="ARBA" id="ARBA00044092"/>
    </source>
</evidence>
<keyword evidence="4 13" id="KW-0833">Ubl conjugation pathway</keyword>
<evidence type="ECO:0000256" key="8">
    <source>
        <dbReference type="ARBA" id="ARBA00044084"/>
    </source>
</evidence>
<evidence type="ECO:0000256" key="2">
    <source>
        <dbReference type="ARBA" id="ARBA00022679"/>
    </source>
</evidence>
<evidence type="ECO:0000259" key="14">
    <source>
        <dbReference type="PROSITE" id="PS50127"/>
    </source>
</evidence>
<evidence type="ECO:0000313" key="15">
    <source>
        <dbReference type="EMBL" id="CDF90032.1"/>
    </source>
</evidence>
<dbReference type="GO" id="GO:0061654">
    <property type="term" value="F:NEDD8 conjugating enzyme activity"/>
    <property type="evidence" value="ECO:0007669"/>
    <property type="project" value="UniProtKB-EC"/>
</dbReference>
<comment type="pathway">
    <text evidence="1">Protein modification; protein neddylation.</text>
</comment>
<dbReference type="AlphaFoldDB" id="A0A8J2T8B6"/>
<evidence type="ECO:0000256" key="6">
    <source>
        <dbReference type="ARBA" id="ARBA00043698"/>
    </source>
</evidence>
<gene>
    <name evidence="15" type="ORF">BN860_07338g</name>
</gene>
<dbReference type="EC" id="2.3.2.34" evidence="7"/>
<name>A0A8J2T8B6_ZYGB2</name>
<evidence type="ECO:0000256" key="4">
    <source>
        <dbReference type="ARBA" id="ARBA00022786"/>
    </source>
</evidence>
<proteinExistence type="inferred from homology"/>
<keyword evidence="5 13" id="KW-0067">ATP-binding</keyword>
<protein>
    <recommendedName>
        <fullName evidence="9">NEDD8-conjugating enzyme UBC12</fullName>
        <ecNumber evidence="7">2.3.2.34</ecNumber>
    </recommendedName>
    <alternativeName>
        <fullName evidence="8">NEDD8-conjugating enzyme Ubc12</fullName>
    </alternativeName>
    <alternativeName>
        <fullName evidence="10">RUB1-conjugating enzyme</fullName>
    </alternativeName>
    <alternativeName>
        <fullName evidence="11">Ubiquitin carrier protein 12</fullName>
    </alternativeName>
</protein>
<evidence type="ECO:0000256" key="3">
    <source>
        <dbReference type="ARBA" id="ARBA00022741"/>
    </source>
</evidence>
<dbReference type="OrthoDB" id="10249039at2759"/>
<dbReference type="SMART" id="SM00212">
    <property type="entry name" value="UBCc"/>
    <property type="match status" value="1"/>
</dbReference>
<keyword evidence="3 13" id="KW-0547">Nucleotide-binding</keyword>
<accession>A0A8J2T8B6</accession>
<dbReference type="FunFam" id="3.10.110.10:FF:000005">
    <property type="entry name" value="NEDD8-conjugating enzyme Ubc12"/>
    <property type="match status" value="1"/>
</dbReference>
<keyword evidence="2" id="KW-0808">Transferase</keyword>
<evidence type="ECO:0000256" key="7">
    <source>
        <dbReference type="ARBA" id="ARBA00044047"/>
    </source>
</evidence>
<keyword evidence="16" id="KW-1185">Reference proteome</keyword>
<organism evidence="15 16">
    <name type="scientific">Zygosaccharomyces bailii (strain CLIB 213 / ATCC 58445 / CBS 680 / BCRC 21525 / NBRC 1098 / NCYC 1416 / NRRL Y-2227)</name>
    <dbReference type="NCBI Taxonomy" id="1333698"/>
    <lineage>
        <taxon>Eukaryota</taxon>
        <taxon>Fungi</taxon>
        <taxon>Dikarya</taxon>
        <taxon>Ascomycota</taxon>
        <taxon>Saccharomycotina</taxon>
        <taxon>Saccharomycetes</taxon>
        <taxon>Saccharomycetales</taxon>
        <taxon>Saccharomycetaceae</taxon>
        <taxon>Zygosaccharomyces</taxon>
    </lineage>
</organism>
<evidence type="ECO:0000256" key="1">
    <source>
        <dbReference type="ARBA" id="ARBA00005032"/>
    </source>
</evidence>
<dbReference type="Pfam" id="PF00179">
    <property type="entry name" value="UQ_con"/>
    <property type="match status" value="1"/>
</dbReference>
<dbReference type="EMBL" id="HG316458">
    <property type="protein sequence ID" value="CDF90032.1"/>
    <property type="molecule type" value="Genomic_DNA"/>
</dbReference>
<dbReference type="Gene3D" id="3.10.110.10">
    <property type="entry name" value="Ubiquitin Conjugating Enzyme"/>
    <property type="match status" value="1"/>
</dbReference>
<comment type="similarity">
    <text evidence="13">Belongs to the ubiquitin-conjugating enzyme family.</text>
</comment>
<evidence type="ECO:0000313" key="16">
    <source>
        <dbReference type="Proteomes" id="UP000019375"/>
    </source>
</evidence>
<dbReference type="PANTHER" id="PTHR24068">
    <property type="entry name" value="UBIQUITIN-CONJUGATING ENZYME E2"/>
    <property type="match status" value="1"/>
</dbReference>
<evidence type="ECO:0000256" key="11">
    <source>
        <dbReference type="ARBA" id="ARBA00044315"/>
    </source>
</evidence>